<dbReference type="Proteomes" id="UP000254465">
    <property type="component" value="Unassembled WGS sequence"/>
</dbReference>
<dbReference type="EMBL" id="UGHK01000002">
    <property type="protein sequence ID" value="STO72318.1"/>
    <property type="molecule type" value="Genomic_DNA"/>
</dbReference>
<dbReference type="eggNOG" id="ENOG5032S9G">
    <property type="taxonomic scope" value="Bacteria"/>
</dbReference>
<dbReference type="EMBL" id="UFSW01000001">
    <property type="protein sequence ID" value="SUU97873.1"/>
    <property type="molecule type" value="Genomic_DNA"/>
</dbReference>
<dbReference type="EMBL" id="RQXS01000035">
    <property type="protein sequence ID" value="RZN58272.1"/>
    <property type="molecule type" value="Genomic_DNA"/>
</dbReference>
<organism evidence="1 8">
    <name type="scientific">Avibacterium paragallinarum</name>
    <name type="common">Haemophilus gallinarum</name>
    <dbReference type="NCBI Taxonomy" id="728"/>
    <lineage>
        <taxon>Bacteria</taxon>
        <taxon>Pseudomonadati</taxon>
        <taxon>Pseudomonadota</taxon>
        <taxon>Gammaproteobacteria</taxon>
        <taxon>Pasteurellales</taxon>
        <taxon>Pasteurellaceae</taxon>
        <taxon>Avibacterium</taxon>
    </lineage>
</organism>
<reference evidence="6 7" key="1">
    <citation type="submission" date="2018-06" db="EMBL/GenBank/DDBJ databases">
        <authorList>
            <consortium name="Pathogen Informatics"/>
            <person name="Doyle S."/>
        </authorList>
    </citation>
    <scope>NUCLEOTIDE SEQUENCE [LARGE SCALE GENOMIC DNA]</scope>
    <source>
        <strain evidence="4 7">NCTC10926</strain>
        <strain evidence="2 6">NCTC11296</strain>
    </source>
</reference>
<evidence type="ECO:0000313" key="5">
    <source>
        <dbReference type="EMBL" id="SUU98451.1"/>
    </source>
</evidence>
<evidence type="ECO:0000313" key="4">
    <source>
        <dbReference type="EMBL" id="SUU97873.1"/>
    </source>
</evidence>
<dbReference type="STRING" id="728.VY92_04140"/>
<evidence type="ECO:0000313" key="3">
    <source>
        <dbReference type="EMBL" id="STO72318.1"/>
    </source>
</evidence>
<evidence type="ECO:0000313" key="1">
    <source>
        <dbReference type="EMBL" id="RZN58272.1"/>
    </source>
</evidence>
<dbReference type="Pfam" id="PF10934">
    <property type="entry name" value="Sheath_initiator"/>
    <property type="match status" value="1"/>
</dbReference>
<proteinExistence type="predicted"/>
<dbReference type="EMBL" id="UGHK01000002">
    <property type="protein sequence ID" value="STO72219.1"/>
    <property type="molecule type" value="Genomic_DNA"/>
</dbReference>
<evidence type="ECO:0000313" key="6">
    <source>
        <dbReference type="Proteomes" id="UP000254465"/>
    </source>
</evidence>
<evidence type="ECO:0000313" key="8">
    <source>
        <dbReference type="Proteomes" id="UP000294229"/>
    </source>
</evidence>
<dbReference type="RefSeq" id="WP_017805941.1">
    <property type="nucleotide sequence ID" value="NZ_CP050316.1"/>
</dbReference>
<protein>
    <submittedName>
        <fullName evidence="1">Uncharacterized protein</fullName>
    </submittedName>
</protein>
<reference evidence="1 8" key="2">
    <citation type="submission" date="2018-11" db="EMBL/GenBank/DDBJ databases">
        <title>Sequencing Av. paragallinarum serogroups.</title>
        <authorList>
            <person name="Hellmuth J.E."/>
            <person name="Boucher C.E."/>
            <person name="Cason E.D."/>
        </authorList>
    </citation>
    <scope>NUCLEOTIDE SEQUENCE [LARGE SCALE GENOMIC DNA]</scope>
    <source>
        <strain evidence="1 8">SA-3</strain>
    </source>
</reference>
<dbReference type="OrthoDB" id="9812969at2"/>
<dbReference type="GeneID" id="66255127"/>
<dbReference type="Proteomes" id="UP000254620">
    <property type="component" value="Unassembled WGS sequence"/>
</dbReference>
<accession>A0A0F5EPQ0</accession>
<gene>
    <name evidence="1" type="ORF">EIG79_07755</name>
    <name evidence="4" type="ORF">NCTC10926_01271</name>
    <name evidence="5" type="ORF">NCTC10926_01883</name>
    <name evidence="2" type="ORF">NCTC11296_02142</name>
    <name evidence="3" type="ORF">NCTC11296_02242</name>
</gene>
<evidence type="ECO:0000313" key="2">
    <source>
        <dbReference type="EMBL" id="STO72219.1"/>
    </source>
</evidence>
<dbReference type="EMBL" id="UFSW01000001">
    <property type="protein sequence ID" value="SUU98451.1"/>
    <property type="molecule type" value="Genomic_DNA"/>
</dbReference>
<evidence type="ECO:0000313" key="7">
    <source>
        <dbReference type="Proteomes" id="UP000254620"/>
    </source>
</evidence>
<dbReference type="eggNOG" id="ENOG5032AED">
    <property type="taxonomic scope" value="Bacteria"/>
</dbReference>
<sequence>MIDLKLNAQHDLLFKDNKLVIVEGINQKAQQIKVVLLTFLGEWFLDTTIGLPYFDEILTKNPDSTRIQAIFRKKIMGVVGVKAVERLSLEFHRKERTLVVSFSVRTNEGSIQDRIEVKRNG</sequence>
<dbReference type="InterPro" id="IPR020288">
    <property type="entry name" value="Sheath_initiator"/>
</dbReference>
<name>A0A0F5EPQ0_AVIPA</name>
<dbReference type="AlphaFoldDB" id="A0A0F5EPQ0"/>
<dbReference type="Proteomes" id="UP000294229">
    <property type="component" value="Unassembled WGS sequence"/>
</dbReference>